<evidence type="ECO:0000259" key="4">
    <source>
        <dbReference type="PROSITE" id="PS50072"/>
    </source>
</evidence>
<dbReference type="PANTHER" id="PTHR11071">
    <property type="entry name" value="PEPTIDYL-PROLYL CIS-TRANS ISOMERASE"/>
    <property type="match status" value="1"/>
</dbReference>
<proteinExistence type="inferred from homology"/>
<dbReference type="GO" id="GO:0016018">
    <property type="term" value="F:cyclosporin A binding"/>
    <property type="evidence" value="ECO:0007669"/>
    <property type="project" value="TreeGrafter"/>
</dbReference>
<reference evidence="6" key="1">
    <citation type="submission" date="2016-11" db="UniProtKB">
        <authorList>
            <consortium name="WormBaseParasite"/>
        </authorList>
    </citation>
    <scope>IDENTIFICATION</scope>
</reference>
<keyword evidence="1 3" id="KW-0697">Rotamase</keyword>
<dbReference type="STRING" id="1561998.A0A1I7TXY1"/>
<dbReference type="GO" id="GO:0006457">
    <property type="term" value="P:protein folding"/>
    <property type="evidence" value="ECO:0007669"/>
    <property type="project" value="TreeGrafter"/>
</dbReference>
<evidence type="ECO:0000313" key="6">
    <source>
        <dbReference type="WBParaSite" id="Csp11.Scaffold629.g12906.t1"/>
    </source>
</evidence>
<dbReference type="InterPro" id="IPR024936">
    <property type="entry name" value="Cyclophilin-type_PPIase"/>
</dbReference>
<dbReference type="eggNOG" id="KOG0865">
    <property type="taxonomic scope" value="Eukaryota"/>
</dbReference>
<feature type="domain" description="PPIase cyclophilin-type" evidence="4">
    <location>
        <begin position="7"/>
        <end position="173"/>
    </location>
</feature>
<dbReference type="SUPFAM" id="SSF50891">
    <property type="entry name" value="Cyclophilin-like"/>
    <property type="match status" value="1"/>
</dbReference>
<dbReference type="FunFam" id="2.40.100.10:FF:000076">
    <property type="entry name" value="Peptidyl-prolyl cis-trans isomerase"/>
    <property type="match status" value="1"/>
</dbReference>
<evidence type="ECO:0000313" key="5">
    <source>
        <dbReference type="Proteomes" id="UP000095282"/>
    </source>
</evidence>
<dbReference type="PRINTS" id="PR00153">
    <property type="entry name" value="CSAPPISMRASE"/>
</dbReference>
<dbReference type="EC" id="5.2.1.8" evidence="3"/>
<dbReference type="PIRSF" id="PIRSF001467">
    <property type="entry name" value="Peptidylpro_ismrse"/>
    <property type="match status" value="1"/>
</dbReference>
<comment type="similarity">
    <text evidence="3">Belongs to the cyclophilin-type PPIase family.</text>
</comment>
<dbReference type="AlphaFoldDB" id="A0A1I7TXY1"/>
<evidence type="ECO:0000256" key="3">
    <source>
        <dbReference type="RuleBase" id="RU363019"/>
    </source>
</evidence>
<evidence type="ECO:0000256" key="1">
    <source>
        <dbReference type="ARBA" id="ARBA00023110"/>
    </source>
</evidence>
<evidence type="ECO:0000256" key="2">
    <source>
        <dbReference type="ARBA" id="ARBA00023235"/>
    </source>
</evidence>
<dbReference type="InterPro" id="IPR002130">
    <property type="entry name" value="Cyclophilin-type_PPIase_dom"/>
</dbReference>
<dbReference type="PROSITE" id="PS50072">
    <property type="entry name" value="CSA_PPIASE_2"/>
    <property type="match status" value="1"/>
</dbReference>
<dbReference type="GO" id="GO:0005737">
    <property type="term" value="C:cytoplasm"/>
    <property type="evidence" value="ECO:0007669"/>
    <property type="project" value="TreeGrafter"/>
</dbReference>
<dbReference type="PANTHER" id="PTHR11071:SF570">
    <property type="entry name" value="PEPTIDYL-PROLYL CIS-TRANS ISOMERASE"/>
    <property type="match status" value="1"/>
</dbReference>
<keyword evidence="2 3" id="KW-0413">Isomerase</keyword>
<protein>
    <recommendedName>
        <fullName evidence="3">Peptidyl-prolyl cis-trans isomerase</fullName>
        <shortName evidence="3">PPIase</shortName>
        <ecNumber evidence="3">5.2.1.8</ecNumber>
    </recommendedName>
</protein>
<dbReference type="GO" id="GO:0003755">
    <property type="term" value="F:peptidyl-prolyl cis-trans isomerase activity"/>
    <property type="evidence" value="ECO:0007669"/>
    <property type="project" value="UniProtKB-UniRule"/>
</dbReference>
<comment type="function">
    <text evidence="3">PPIases accelerate the folding of proteins. It catalyzes the cis-trans isomerization of proline imidic peptide bonds in oligopeptides.</text>
</comment>
<organism evidence="5 6">
    <name type="scientific">Caenorhabditis tropicalis</name>
    <dbReference type="NCBI Taxonomy" id="1561998"/>
    <lineage>
        <taxon>Eukaryota</taxon>
        <taxon>Metazoa</taxon>
        <taxon>Ecdysozoa</taxon>
        <taxon>Nematoda</taxon>
        <taxon>Chromadorea</taxon>
        <taxon>Rhabditida</taxon>
        <taxon>Rhabditina</taxon>
        <taxon>Rhabditomorpha</taxon>
        <taxon>Rhabditoidea</taxon>
        <taxon>Rhabditidae</taxon>
        <taxon>Peloderinae</taxon>
        <taxon>Caenorhabditis</taxon>
    </lineage>
</organism>
<name>A0A1I7TXY1_9PELO</name>
<sequence>MLANKVFMDITSDGAPLGKLVFQLNTEKCPKTCENFIKLCTGEMGFGYKNCVFFRVVPTFCACSGDFETQNARRDGGKSTFGTKYFDDENFDIPHDRKGILGMDNYGWENTNSSRFYVTFRETPWMNQFHVAFGELVEGFDVLDSIERLGILEGNGPQQGRTKEKIVISDCGIYQN</sequence>
<dbReference type="InterPro" id="IPR029000">
    <property type="entry name" value="Cyclophilin-like_dom_sf"/>
</dbReference>
<comment type="catalytic activity">
    <reaction evidence="3">
        <text>[protein]-peptidylproline (omega=180) = [protein]-peptidylproline (omega=0)</text>
        <dbReference type="Rhea" id="RHEA:16237"/>
        <dbReference type="Rhea" id="RHEA-COMP:10747"/>
        <dbReference type="Rhea" id="RHEA-COMP:10748"/>
        <dbReference type="ChEBI" id="CHEBI:83833"/>
        <dbReference type="ChEBI" id="CHEBI:83834"/>
        <dbReference type="EC" id="5.2.1.8"/>
    </reaction>
</comment>
<dbReference type="Proteomes" id="UP000095282">
    <property type="component" value="Unplaced"/>
</dbReference>
<keyword evidence="5" id="KW-1185">Reference proteome</keyword>
<dbReference type="WBParaSite" id="Csp11.Scaffold629.g12906.t1">
    <property type="protein sequence ID" value="Csp11.Scaffold629.g12906.t1"/>
    <property type="gene ID" value="Csp11.Scaffold629.g12906"/>
</dbReference>
<dbReference type="Gene3D" id="2.40.100.10">
    <property type="entry name" value="Cyclophilin-like"/>
    <property type="match status" value="1"/>
</dbReference>
<accession>A0A1I7TXY1</accession>
<dbReference type="Pfam" id="PF00160">
    <property type="entry name" value="Pro_isomerase"/>
    <property type="match status" value="1"/>
</dbReference>